<feature type="domain" description="Response regulatory" evidence="2">
    <location>
        <begin position="11"/>
        <end position="126"/>
    </location>
</feature>
<dbReference type="InterPro" id="IPR007492">
    <property type="entry name" value="LytTR_DNA-bd_dom"/>
</dbReference>
<keyword evidence="5" id="KW-1185">Reference proteome</keyword>
<keyword evidence="1" id="KW-0597">Phosphoprotein</keyword>
<accession>A0ABU5H970</accession>
<dbReference type="SMART" id="SM00850">
    <property type="entry name" value="LytTR"/>
    <property type="match status" value="1"/>
</dbReference>
<dbReference type="Pfam" id="PF00072">
    <property type="entry name" value="Response_reg"/>
    <property type="match status" value="1"/>
</dbReference>
<dbReference type="PROSITE" id="PS50930">
    <property type="entry name" value="HTH_LYTTR"/>
    <property type="match status" value="1"/>
</dbReference>
<dbReference type="SMART" id="SM00448">
    <property type="entry name" value="REC"/>
    <property type="match status" value="1"/>
</dbReference>
<dbReference type="InterPro" id="IPR001789">
    <property type="entry name" value="Sig_transdc_resp-reg_receiver"/>
</dbReference>
<dbReference type="Proteomes" id="UP001291309">
    <property type="component" value="Unassembled WGS sequence"/>
</dbReference>
<dbReference type="InterPro" id="IPR011006">
    <property type="entry name" value="CheY-like_superfamily"/>
</dbReference>
<dbReference type="Gene3D" id="2.40.50.1020">
    <property type="entry name" value="LytTr DNA-binding domain"/>
    <property type="match status" value="1"/>
</dbReference>
<dbReference type="PANTHER" id="PTHR37299">
    <property type="entry name" value="TRANSCRIPTIONAL REGULATOR-RELATED"/>
    <property type="match status" value="1"/>
</dbReference>
<dbReference type="Gene3D" id="3.40.50.2300">
    <property type="match status" value="1"/>
</dbReference>
<feature type="modified residue" description="4-aspartylphosphate" evidence="1">
    <location>
        <position position="64"/>
    </location>
</feature>
<organism evidence="4 5">
    <name type="scientific">Hyalangium rubrum</name>
    <dbReference type="NCBI Taxonomy" id="3103134"/>
    <lineage>
        <taxon>Bacteria</taxon>
        <taxon>Pseudomonadati</taxon>
        <taxon>Myxococcota</taxon>
        <taxon>Myxococcia</taxon>
        <taxon>Myxococcales</taxon>
        <taxon>Cystobacterineae</taxon>
        <taxon>Archangiaceae</taxon>
        <taxon>Hyalangium</taxon>
    </lineage>
</organism>
<dbReference type="Pfam" id="PF04397">
    <property type="entry name" value="LytTR"/>
    <property type="match status" value="1"/>
</dbReference>
<feature type="domain" description="HTH LytTR-type" evidence="3">
    <location>
        <begin position="164"/>
        <end position="268"/>
    </location>
</feature>
<dbReference type="RefSeq" id="WP_321548757.1">
    <property type="nucleotide sequence ID" value="NZ_JAXIVS010000010.1"/>
</dbReference>
<gene>
    <name evidence="4" type="ORF">SYV04_26805</name>
</gene>
<dbReference type="PANTHER" id="PTHR37299:SF1">
    <property type="entry name" value="STAGE 0 SPORULATION PROTEIN A HOMOLOG"/>
    <property type="match status" value="1"/>
</dbReference>
<dbReference type="InterPro" id="IPR046947">
    <property type="entry name" value="LytR-like"/>
</dbReference>
<sequence length="269" mass="30333">MSLAPPPPPIRALVVDDERIARESLCALLAADHEVEVVGQCANGSQAVEALRRQSEPVEVVFLDVEMAGKDGFQVLSELGDERTAAVIFVTAYENYALKAFEFRALDYLLKPFDDERFAQVLARAKEHVKGVRVQRAARELAEMLGTSLPAPTPPPAPRYVERLVLKDMGRMAFLPVGEIDWLEAEDNYIQVHAGAQKHLVRQSLREMEEELDPRRFVRIHRSTIVNVERVKELRPLFHGEYQVTLHDGTSLKLSRGYRERLDALLGKG</sequence>
<evidence type="ECO:0000313" key="5">
    <source>
        <dbReference type="Proteomes" id="UP001291309"/>
    </source>
</evidence>
<reference evidence="4 5" key="1">
    <citation type="submission" date="2023-12" db="EMBL/GenBank/DDBJ databases">
        <title>the genome sequence of Hyalangium sp. s54d21.</title>
        <authorList>
            <person name="Zhang X."/>
        </authorList>
    </citation>
    <scope>NUCLEOTIDE SEQUENCE [LARGE SCALE GENOMIC DNA]</scope>
    <source>
        <strain evidence="5">s54d21</strain>
    </source>
</reference>
<dbReference type="SUPFAM" id="SSF52172">
    <property type="entry name" value="CheY-like"/>
    <property type="match status" value="1"/>
</dbReference>
<keyword evidence="4" id="KW-0238">DNA-binding</keyword>
<evidence type="ECO:0000256" key="1">
    <source>
        <dbReference type="PROSITE-ProRule" id="PRU00169"/>
    </source>
</evidence>
<evidence type="ECO:0000259" key="3">
    <source>
        <dbReference type="PROSITE" id="PS50930"/>
    </source>
</evidence>
<name>A0ABU5H970_9BACT</name>
<dbReference type="GO" id="GO:0003677">
    <property type="term" value="F:DNA binding"/>
    <property type="evidence" value="ECO:0007669"/>
    <property type="project" value="UniProtKB-KW"/>
</dbReference>
<evidence type="ECO:0000259" key="2">
    <source>
        <dbReference type="PROSITE" id="PS50110"/>
    </source>
</evidence>
<proteinExistence type="predicted"/>
<evidence type="ECO:0000313" key="4">
    <source>
        <dbReference type="EMBL" id="MDY7230033.1"/>
    </source>
</evidence>
<dbReference type="EMBL" id="JAXIVS010000010">
    <property type="protein sequence ID" value="MDY7230033.1"/>
    <property type="molecule type" value="Genomic_DNA"/>
</dbReference>
<protein>
    <submittedName>
        <fullName evidence="4">LytTR family DNA-binding domain-containing protein</fullName>
    </submittedName>
</protein>
<dbReference type="PROSITE" id="PS50110">
    <property type="entry name" value="RESPONSE_REGULATORY"/>
    <property type="match status" value="1"/>
</dbReference>
<comment type="caution">
    <text evidence="4">The sequence shown here is derived from an EMBL/GenBank/DDBJ whole genome shotgun (WGS) entry which is preliminary data.</text>
</comment>